<dbReference type="PROSITE" id="PS00201">
    <property type="entry name" value="FLAVODOXIN"/>
    <property type="match status" value="1"/>
</dbReference>
<dbReference type="Gene3D" id="3.40.50.360">
    <property type="match status" value="1"/>
</dbReference>
<comment type="caution">
    <text evidence="2">The sequence shown here is derived from an EMBL/GenBank/DDBJ whole genome shotgun (WGS) entry which is preliminary data.</text>
</comment>
<sequence>MDAVIVYESMFGDTRRVAEALAKGMAPSATVTLINVNDAGKVFPKADLVLVGGPTHVHGLSRPVTRAEAVEWTKDPDRHLTLEKSAPGIGIREWLDELTGPVGQFFAFDTRAEGARLLTGSAAAHIDKELRKAGGRSVADPESFLVHDSALDADEIARAEAVGAQLAQRVSVSAN</sequence>
<dbReference type="InterPro" id="IPR029039">
    <property type="entry name" value="Flavoprotein-like_sf"/>
</dbReference>
<protein>
    <submittedName>
        <fullName evidence="2">Flavodoxin family protein</fullName>
    </submittedName>
</protein>
<accession>A0ABW0NNV2</accession>
<dbReference type="EMBL" id="JBHSMG010000001">
    <property type="protein sequence ID" value="MFC5501960.1"/>
    <property type="molecule type" value="Genomic_DNA"/>
</dbReference>
<gene>
    <name evidence="2" type="ORF">ACFPJ4_06870</name>
</gene>
<dbReference type="SUPFAM" id="SSF52218">
    <property type="entry name" value="Flavoproteins"/>
    <property type="match status" value="1"/>
</dbReference>
<evidence type="ECO:0000259" key="1">
    <source>
        <dbReference type="PROSITE" id="PS50902"/>
    </source>
</evidence>
<feature type="domain" description="Flavodoxin-like" evidence="1">
    <location>
        <begin position="3"/>
        <end position="167"/>
    </location>
</feature>
<dbReference type="PROSITE" id="PS50902">
    <property type="entry name" value="FLAVODOXIN_LIKE"/>
    <property type="match status" value="1"/>
</dbReference>
<dbReference type="RefSeq" id="WP_386739620.1">
    <property type="nucleotide sequence ID" value="NZ_JBHSMG010000001.1"/>
</dbReference>
<dbReference type="Proteomes" id="UP001596039">
    <property type="component" value="Unassembled WGS sequence"/>
</dbReference>
<evidence type="ECO:0000313" key="2">
    <source>
        <dbReference type="EMBL" id="MFC5501960.1"/>
    </source>
</evidence>
<keyword evidence="3" id="KW-1185">Reference proteome</keyword>
<dbReference type="Pfam" id="PF00258">
    <property type="entry name" value="Flavodoxin_1"/>
    <property type="match status" value="1"/>
</dbReference>
<dbReference type="InterPro" id="IPR008254">
    <property type="entry name" value="Flavodoxin/NO_synth"/>
</dbReference>
<organism evidence="2 3">
    <name type="scientific">Lysinimonas soli</name>
    <dbReference type="NCBI Taxonomy" id="1074233"/>
    <lineage>
        <taxon>Bacteria</taxon>
        <taxon>Bacillati</taxon>
        <taxon>Actinomycetota</taxon>
        <taxon>Actinomycetes</taxon>
        <taxon>Micrococcales</taxon>
        <taxon>Microbacteriaceae</taxon>
        <taxon>Lysinimonas</taxon>
    </lineage>
</organism>
<evidence type="ECO:0000313" key="3">
    <source>
        <dbReference type="Proteomes" id="UP001596039"/>
    </source>
</evidence>
<proteinExistence type="predicted"/>
<name>A0ABW0NNV2_9MICO</name>
<dbReference type="InterPro" id="IPR001226">
    <property type="entry name" value="Flavodoxin_CS"/>
</dbReference>
<reference evidence="3" key="1">
    <citation type="journal article" date="2019" name="Int. J. Syst. Evol. Microbiol.">
        <title>The Global Catalogue of Microorganisms (GCM) 10K type strain sequencing project: providing services to taxonomists for standard genome sequencing and annotation.</title>
        <authorList>
            <consortium name="The Broad Institute Genomics Platform"/>
            <consortium name="The Broad Institute Genome Sequencing Center for Infectious Disease"/>
            <person name="Wu L."/>
            <person name="Ma J."/>
        </authorList>
    </citation>
    <scope>NUCLEOTIDE SEQUENCE [LARGE SCALE GENOMIC DNA]</scope>
    <source>
        <strain evidence="3">CGMCC 4.6997</strain>
    </source>
</reference>